<comment type="caution">
    <text evidence="4">The sequence shown here is derived from an EMBL/GenBank/DDBJ whole genome shotgun (WGS) entry which is preliminary data.</text>
</comment>
<evidence type="ECO:0000256" key="1">
    <source>
        <dbReference type="ARBA" id="ARBA00022690"/>
    </source>
</evidence>
<feature type="domain" description="Proteinase inhibitor I42 chagasin" evidence="3">
    <location>
        <begin position="14"/>
        <end position="103"/>
    </location>
</feature>
<dbReference type="Gene3D" id="2.60.40.2020">
    <property type="match status" value="1"/>
</dbReference>
<dbReference type="SUPFAM" id="SSF141066">
    <property type="entry name" value="ICP-like"/>
    <property type="match status" value="1"/>
</dbReference>
<dbReference type="InterPro" id="IPR052781">
    <property type="entry name" value="Cys_protease_inhibitor_I42"/>
</dbReference>
<organism evidence="4 5">
    <name type="scientific">Malikia granosa</name>
    <dbReference type="NCBI Taxonomy" id="263067"/>
    <lineage>
        <taxon>Bacteria</taxon>
        <taxon>Pseudomonadati</taxon>
        <taxon>Pseudomonadota</taxon>
        <taxon>Betaproteobacteria</taxon>
        <taxon>Burkholderiales</taxon>
        <taxon>Comamonadaceae</taxon>
        <taxon>Malikia</taxon>
    </lineage>
</organism>
<dbReference type="InterPro" id="IPR036331">
    <property type="entry name" value="Chagasin-like_sf"/>
</dbReference>
<dbReference type="AlphaFoldDB" id="A0A2S9K9S9"/>
<gene>
    <name evidence="4" type="ORF">C6P64_00195</name>
</gene>
<evidence type="ECO:0000259" key="3">
    <source>
        <dbReference type="Pfam" id="PF09394"/>
    </source>
</evidence>
<reference evidence="4 5" key="1">
    <citation type="submission" date="2018-03" db="EMBL/GenBank/DDBJ databases">
        <title>Comparative genomics illustrates the genes involved in a hyperalkaliphilic mechanisms of Serpentinomonas isolated from highly-alkaline calcium-rich serpentinized springs.</title>
        <authorList>
            <person name="Suzuki S."/>
            <person name="Ishii S."/>
            <person name="Walworth N."/>
            <person name="Bird L."/>
            <person name="Kuenen J.G."/>
            <person name="Nealson K.H."/>
        </authorList>
    </citation>
    <scope>NUCLEOTIDE SEQUENCE [LARGE SCALE GENOMIC DNA]</scope>
    <source>
        <strain evidence="4 5">P1</strain>
    </source>
</reference>
<dbReference type="PANTHER" id="PTHR36530:SF1">
    <property type="entry name" value="AMOEBIASIN-1"/>
    <property type="match status" value="1"/>
</dbReference>
<dbReference type="GO" id="GO:0004869">
    <property type="term" value="F:cysteine-type endopeptidase inhibitor activity"/>
    <property type="evidence" value="ECO:0007669"/>
    <property type="project" value="UniProtKB-KW"/>
</dbReference>
<accession>A0A2S9K9S9</accession>
<keyword evidence="5" id="KW-1185">Reference proteome</keyword>
<evidence type="ECO:0000256" key="2">
    <source>
        <dbReference type="ARBA" id="ARBA00022704"/>
    </source>
</evidence>
<dbReference type="InterPro" id="IPR018990">
    <property type="entry name" value="Prot_inh_I42_chagasin"/>
</dbReference>
<dbReference type="OrthoDB" id="8595534at2"/>
<dbReference type="RefSeq" id="WP_105746583.1">
    <property type="nucleotide sequence ID" value="NZ_PVLQ01000001.1"/>
</dbReference>
<name>A0A2S9K9S9_9BURK</name>
<sequence length="107" mass="11643">MPKTYTREQARIGVRAGEQFTVELESNPTTGYQWQPDFDPAALRLVGRDFSLARAAAGAAMAVGGGGIERFRFESLAAGTSRLSFAYQRAWEPGVRDQAQFEINAAG</sequence>
<dbReference type="EMBL" id="PVLQ01000001">
    <property type="protein sequence ID" value="PRD67219.1"/>
    <property type="molecule type" value="Genomic_DNA"/>
</dbReference>
<protein>
    <recommendedName>
        <fullName evidence="3">Proteinase inhibitor I42 chagasin domain-containing protein</fullName>
    </recommendedName>
</protein>
<dbReference type="PANTHER" id="PTHR36530">
    <property type="entry name" value="INHIBITOR OF CYSTEINE PEPTIDASE"/>
    <property type="match status" value="1"/>
</dbReference>
<keyword evidence="1" id="KW-0646">Protease inhibitor</keyword>
<keyword evidence="2" id="KW-0789">Thiol protease inhibitor</keyword>
<dbReference type="Proteomes" id="UP000238589">
    <property type="component" value="Unassembled WGS sequence"/>
</dbReference>
<evidence type="ECO:0000313" key="4">
    <source>
        <dbReference type="EMBL" id="PRD67219.1"/>
    </source>
</evidence>
<dbReference type="Pfam" id="PF09394">
    <property type="entry name" value="Inhibitor_I42"/>
    <property type="match status" value="1"/>
</dbReference>
<proteinExistence type="predicted"/>
<evidence type="ECO:0000313" key="5">
    <source>
        <dbReference type="Proteomes" id="UP000238589"/>
    </source>
</evidence>